<keyword evidence="1" id="KW-1133">Transmembrane helix</keyword>
<comment type="caution">
    <text evidence="2">The sequence shown here is derived from an EMBL/GenBank/DDBJ whole genome shotgun (WGS) entry which is preliminary data.</text>
</comment>
<organism evidence="2 3">
    <name type="scientific">Gossypium australe</name>
    <dbReference type="NCBI Taxonomy" id="47621"/>
    <lineage>
        <taxon>Eukaryota</taxon>
        <taxon>Viridiplantae</taxon>
        <taxon>Streptophyta</taxon>
        <taxon>Embryophyta</taxon>
        <taxon>Tracheophyta</taxon>
        <taxon>Spermatophyta</taxon>
        <taxon>Magnoliopsida</taxon>
        <taxon>eudicotyledons</taxon>
        <taxon>Gunneridae</taxon>
        <taxon>Pentapetalae</taxon>
        <taxon>rosids</taxon>
        <taxon>malvids</taxon>
        <taxon>Malvales</taxon>
        <taxon>Malvaceae</taxon>
        <taxon>Malvoideae</taxon>
        <taxon>Gossypium</taxon>
    </lineage>
</organism>
<name>A0A5B6WHR9_9ROSI</name>
<proteinExistence type="predicted"/>
<sequence>MDWITAGHNGLFELNEIEELKAQACENTKLYKEKTKRWYEKRIMLRQFEQWQQVFLFNSRLKLFPGPFDVSKAYPHGVVDIKDTEIEVIFKVNGQHLKHYGVLMWIETNNPLTFEMFELKISSVFIFFSCSTLISFFMIYQEFQERLNMQAC</sequence>
<evidence type="ECO:0000313" key="3">
    <source>
        <dbReference type="Proteomes" id="UP000325315"/>
    </source>
</evidence>
<accession>A0A5B6WHR9</accession>
<reference evidence="2" key="1">
    <citation type="submission" date="2019-08" db="EMBL/GenBank/DDBJ databases">
        <authorList>
            <person name="Liu F."/>
        </authorList>
    </citation>
    <scope>NUCLEOTIDE SEQUENCE [LARGE SCALE GENOMIC DNA]</scope>
    <source>
        <strain evidence="2">PA1801</strain>
        <tissue evidence="2">Leaf</tissue>
    </source>
</reference>
<keyword evidence="1" id="KW-0472">Membrane</keyword>
<keyword evidence="3" id="KW-1185">Reference proteome</keyword>
<keyword evidence="1" id="KW-0812">Transmembrane</keyword>
<feature type="transmembrane region" description="Helical" evidence="1">
    <location>
        <begin position="121"/>
        <end position="140"/>
    </location>
</feature>
<dbReference type="OrthoDB" id="1723222at2759"/>
<evidence type="ECO:0000256" key="1">
    <source>
        <dbReference type="SAM" id="Phobius"/>
    </source>
</evidence>
<gene>
    <name evidence="2" type="ORF">EPI10_021190</name>
</gene>
<protein>
    <submittedName>
        <fullName evidence="2">Uncharacterized protein</fullName>
    </submittedName>
</protein>
<dbReference type="Proteomes" id="UP000325315">
    <property type="component" value="Unassembled WGS sequence"/>
</dbReference>
<dbReference type="AlphaFoldDB" id="A0A5B6WHR9"/>
<dbReference type="EMBL" id="SMMG02000003">
    <property type="protein sequence ID" value="KAA3480776.1"/>
    <property type="molecule type" value="Genomic_DNA"/>
</dbReference>
<evidence type="ECO:0000313" key="2">
    <source>
        <dbReference type="EMBL" id="KAA3480776.1"/>
    </source>
</evidence>